<dbReference type="InterPro" id="IPR010130">
    <property type="entry name" value="T1SS_OMP_TolC"/>
</dbReference>
<comment type="caution">
    <text evidence="8">The sequence shown here is derived from an EMBL/GenBank/DDBJ whole genome shotgun (WGS) entry which is preliminary data.</text>
</comment>
<dbReference type="InterPro" id="IPR051906">
    <property type="entry name" value="TolC-like"/>
</dbReference>
<dbReference type="Gene3D" id="1.20.1600.10">
    <property type="entry name" value="Outer membrane efflux proteins (OEP)"/>
    <property type="match status" value="1"/>
</dbReference>
<dbReference type="SUPFAM" id="SSF56954">
    <property type="entry name" value="Outer membrane efflux proteins (OEP)"/>
    <property type="match status" value="1"/>
</dbReference>
<evidence type="ECO:0000256" key="7">
    <source>
        <dbReference type="ARBA" id="ARBA00023237"/>
    </source>
</evidence>
<dbReference type="NCBIfam" id="TIGR01844">
    <property type="entry name" value="type_I_sec_TolC"/>
    <property type="match status" value="1"/>
</dbReference>
<evidence type="ECO:0000256" key="2">
    <source>
        <dbReference type="ARBA" id="ARBA00007613"/>
    </source>
</evidence>
<protein>
    <submittedName>
        <fullName evidence="8">TolC family outer membrane protein</fullName>
    </submittedName>
</protein>
<evidence type="ECO:0000313" key="9">
    <source>
        <dbReference type="Proteomes" id="UP000809621"/>
    </source>
</evidence>
<evidence type="ECO:0000256" key="4">
    <source>
        <dbReference type="ARBA" id="ARBA00022452"/>
    </source>
</evidence>
<keyword evidence="4" id="KW-1134">Transmembrane beta strand</keyword>
<keyword evidence="9" id="KW-1185">Reference proteome</keyword>
<dbReference type="Pfam" id="PF02321">
    <property type="entry name" value="OEP"/>
    <property type="match status" value="2"/>
</dbReference>
<evidence type="ECO:0000256" key="3">
    <source>
        <dbReference type="ARBA" id="ARBA00022448"/>
    </source>
</evidence>
<keyword evidence="5" id="KW-0812">Transmembrane</keyword>
<comment type="subcellular location">
    <subcellularLocation>
        <location evidence="1">Cell outer membrane</location>
    </subcellularLocation>
</comment>
<evidence type="ECO:0000313" key="8">
    <source>
        <dbReference type="EMBL" id="MBM7038409.1"/>
    </source>
</evidence>
<sequence length="420" mass="46991">MVAQPVLAESLEQAISATLATNPQVRSSYNEYMSFVKSYDSSRGAYLPSVDLEAGIGYERIRADQSGDSDLTRKDAAIRLTQLLWDGSGTINDIDRTAAEANSMRYQLFADAENIALEVSKLYLDALRAEEVLLLSESNLKVHRKIYSDILKRTESGIGSTADLSQVEARLAKAHSNLLAAQNNLYDSHVSYQRIVGSTPIGLVKPHVDENQLPLSVELAFEDAKKNHPVLKIAQADVDAAQYQYKQSQSVNLPTFTIEAAHSWEQDAGGVEGDVNETSAMLRMRYNLYNGGSDSDNIERTAYQLSKSKDFRDRAYRQVEEGLRLSWNALDLTLQQREFLIDHVDAASNTVIAYEKQYKIGKRTLLDLLNTENELFEARKEYVTAQYSELYAKFRVLNASGVLLPSLLVDTPEAWNNEVN</sequence>
<comment type="similarity">
    <text evidence="2">Belongs to the outer membrane factor (OMF) (TC 1.B.17) family.</text>
</comment>
<dbReference type="EMBL" id="JAFEUM010000011">
    <property type="protein sequence ID" value="MBM7038409.1"/>
    <property type="molecule type" value="Genomic_DNA"/>
</dbReference>
<dbReference type="Proteomes" id="UP000809621">
    <property type="component" value="Unassembled WGS sequence"/>
</dbReference>
<organism evidence="8 9">
    <name type="scientific">Vibrio ulleungensis</name>
    <dbReference type="NCBI Taxonomy" id="2807619"/>
    <lineage>
        <taxon>Bacteria</taxon>
        <taxon>Pseudomonadati</taxon>
        <taxon>Pseudomonadota</taxon>
        <taxon>Gammaproteobacteria</taxon>
        <taxon>Vibrionales</taxon>
        <taxon>Vibrionaceae</taxon>
        <taxon>Vibrio</taxon>
    </lineage>
</organism>
<dbReference type="InterPro" id="IPR003423">
    <property type="entry name" value="OMP_efflux"/>
</dbReference>
<keyword evidence="3" id="KW-0813">Transport</keyword>
<dbReference type="PANTHER" id="PTHR30026">
    <property type="entry name" value="OUTER MEMBRANE PROTEIN TOLC"/>
    <property type="match status" value="1"/>
</dbReference>
<dbReference type="PANTHER" id="PTHR30026:SF22">
    <property type="entry name" value="OUTER MEMBRANE EFFLUX PROTEIN"/>
    <property type="match status" value="1"/>
</dbReference>
<keyword evidence="7" id="KW-0998">Cell outer membrane</keyword>
<gene>
    <name evidence="8" type="ORF">JQC93_18675</name>
</gene>
<evidence type="ECO:0000256" key="6">
    <source>
        <dbReference type="ARBA" id="ARBA00023136"/>
    </source>
</evidence>
<proteinExistence type="inferred from homology"/>
<reference evidence="8 9" key="1">
    <citation type="submission" date="2021-02" db="EMBL/GenBank/DDBJ databases">
        <authorList>
            <person name="Park J.-S."/>
        </authorList>
    </citation>
    <scope>NUCLEOTIDE SEQUENCE [LARGE SCALE GENOMIC DNA]</scope>
    <source>
        <strain evidence="8 9">188UL20-2</strain>
    </source>
</reference>
<name>A0ABS2HMZ6_9VIBR</name>
<keyword evidence="6" id="KW-0472">Membrane</keyword>
<accession>A0ABS2HMZ6</accession>
<evidence type="ECO:0000256" key="1">
    <source>
        <dbReference type="ARBA" id="ARBA00004442"/>
    </source>
</evidence>
<evidence type="ECO:0000256" key="5">
    <source>
        <dbReference type="ARBA" id="ARBA00022692"/>
    </source>
</evidence>